<feature type="active site" evidence="8">
    <location>
        <position position="619"/>
    </location>
</feature>
<feature type="binding site" evidence="8">
    <location>
        <position position="628"/>
    </location>
    <ligand>
        <name>Zn(2+)</name>
        <dbReference type="ChEBI" id="CHEBI:29105"/>
        <note>catalytic</note>
    </ligand>
</feature>
<dbReference type="InterPro" id="IPR024079">
    <property type="entry name" value="MetalloPept_cat_dom_sf"/>
</dbReference>
<proteinExistence type="predicted"/>
<keyword evidence="2 8" id="KW-0479">Metal-binding</keyword>
<feature type="binding site" evidence="8">
    <location>
        <position position="622"/>
    </location>
    <ligand>
        <name>Zn(2+)</name>
        <dbReference type="ChEBI" id="CHEBI:29105"/>
        <note>catalytic</note>
    </ligand>
</feature>
<sequence>MKTKVGLLNAVELFLTQGLRLPLPKDIEGEEIGEVVVNIREDGARYRRSADGVTVPAKNMEIVFTLNESLNVFFYQDEQRFAAFYVETVGSSNCLFGSFEDHNNEFFLEPKDLDCMESTNNNQSVFRVLKIKHEGFHWFTQSTGSSTAAKDTDAKYNIRQYYAWVINGMDVRYKNIQSSAYTISILFGGIFIADTVGKSSFTEPFKDSSSPRPGVEASPVLSNVTNWVQNTAGLPAHDHAMMFTSGIKPSFKQFPYKGDYTTLCLSLWCYKTDGSGSCSGFTGVDGLQCGNKKKFNVNFTESCLFGDDTGTVVTFNTGVTKTCADVPSEPSLCYYESVHKGCCQTCPRYHTGRAVNGGNIHRYYSVTKKQHFLNRQHENNVLNIDRKGSLVVDYRVFTKNSPSATENMLSINQDILTGKANVTYDGKDAPVSSMSFFDSSGKADMPLGDIQRYDITKKCGTVLKKSLNVKCYQDQKHEASFMIESNSSSSCMVAIFVHKGEEYVMRPDHCFLDVGGEMKFKLAKTQSKAQFVENNKVTSSSGTTVDSSVALDAVTAWIKNSTGIPQHDHAMLFTRYDLTSDGSSSNAGLAYLSAMCSDESVSVAEDHFNFDLITTAAHELGHGLGAEHDGTGNSCNSADSYIMAAVSGSVQNQNPWKFSTCSVNYFTTNINKLNQENKNCMTVLSPSYDPEALKQYTSLPGEIYDAHSHCGHIVGPGSSFCKSLYDGNFSTICTKLWCKKTDGSGLCSSAVPGDGLHCGNKKWCVSGECIFDECAPSGDEACLYGDREGVVITYSGKKFTCSFEDIHDDPSVCYHVKDDCCRQCSHFYTGITGCEYGDKITGCTTQHCPADPSLCCGTCYSGTAITTPSQEPTTTNNNSGCKYNLNNTAIFCFNNNTNTSHINATNNVANLYHIDNTTNNDVIAVFYSENISNNGPNTSAVSCVQIGYYLDD</sequence>
<dbReference type="PROSITE" id="PS50215">
    <property type="entry name" value="ADAM_MEPRO"/>
    <property type="match status" value="1"/>
</dbReference>
<dbReference type="AlphaFoldDB" id="K1PI98"/>
<dbReference type="InParanoid" id="K1PI98"/>
<dbReference type="InterPro" id="IPR041645">
    <property type="entry name" value="ADAMTS_CR_2"/>
</dbReference>
<protein>
    <submittedName>
        <fullName evidence="9">ADAM family mig-17</fullName>
    </submittedName>
</protein>
<dbReference type="Gene3D" id="3.40.1620.60">
    <property type="match status" value="1"/>
</dbReference>
<keyword evidence="7" id="KW-0325">Glycoprotein</keyword>
<reference evidence="9" key="1">
    <citation type="journal article" date="2012" name="Nature">
        <title>The oyster genome reveals stress adaptation and complexity of shell formation.</title>
        <authorList>
            <person name="Zhang G."/>
            <person name="Fang X."/>
            <person name="Guo X."/>
            <person name="Li L."/>
            <person name="Luo R."/>
            <person name="Xu F."/>
            <person name="Yang P."/>
            <person name="Zhang L."/>
            <person name="Wang X."/>
            <person name="Qi H."/>
            <person name="Xiong Z."/>
            <person name="Que H."/>
            <person name="Xie Y."/>
            <person name="Holland P.W."/>
            <person name="Paps J."/>
            <person name="Zhu Y."/>
            <person name="Wu F."/>
            <person name="Chen Y."/>
            <person name="Wang J."/>
            <person name="Peng C."/>
            <person name="Meng J."/>
            <person name="Yang L."/>
            <person name="Liu J."/>
            <person name="Wen B."/>
            <person name="Zhang N."/>
            <person name="Huang Z."/>
            <person name="Zhu Q."/>
            <person name="Feng Y."/>
            <person name="Mount A."/>
            <person name="Hedgecock D."/>
            <person name="Xu Z."/>
            <person name="Liu Y."/>
            <person name="Domazet-Loso T."/>
            <person name="Du Y."/>
            <person name="Sun X."/>
            <person name="Zhang S."/>
            <person name="Liu B."/>
            <person name="Cheng P."/>
            <person name="Jiang X."/>
            <person name="Li J."/>
            <person name="Fan D."/>
            <person name="Wang W."/>
            <person name="Fu W."/>
            <person name="Wang T."/>
            <person name="Wang B."/>
            <person name="Zhang J."/>
            <person name="Peng Z."/>
            <person name="Li Y."/>
            <person name="Li N."/>
            <person name="Wang J."/>
            <person name="Chen M."/>
            <person name="He Y."/>
            <person name="Tan F."/>
            <person name="Song X."/>
            <person name="Zheng Q."/>
            <person name="Huang R."/>
            <person name="Yang H."/>
            <person name="Du X."/>
            <person name="Chen L."/>
            <person name="Yang M."/>
            <person name="Gaffney P.M."/>
            <person name="Wang S."/>
            <person name="Luo L."/>
            <person name="She Z."/>
            <person name="Ming Y."/>
            <person name="Huang W."/>
            <person name="Zhang S."/>
            <person name="Huang B."/>
            <person name="Zhang Y."/>
            <person name="Qu T."/>
            <person name="Ni P."/>
            <person name="Miao G."/>
            <person name="Wang J."/>
            <person name="Wang Q."/>
            <person name="Steinberg C.E."/>
            <person name="Wang H."/>
            <person name="Li N."/>
            <person name="Qian L."/>
            <person name="Zhang G."/>
            <person name="Li Y."/>
            <person name="Yang H."/>
            <person name="Liu X."/>
            <person name="Wang J."/>
            <person name="Yin Y."/>
            <person name="Wang J."/>
        </authorList>
    </citation>
    <scope>NUCLEOTIDE SEQUENCE [LARGE SCALE GENOMIC DNA]</scope>
    <source>
        <strain evidence="9">05x7-T-G4-1.051#20</strain>
    </source>
</reference>
<dbReference type="SUPFAM" id="SSF55486">
    <property type="entry name" value="Metalloproteases ('zincins'), catalytic domain"/>
    <property type="match status" value="1"/>
</dbReference>
<evidence type="ECO:0000256" key="2">
    <source>
        <dbReference type="ARBA" id="ARBA00022723"/>
    </source>
</evidence>
<evidence type="ECO:0000256" key="5">
    <source>
        <dbReference type="ARBA" id="ARBA00023049"/>
    </source>
</evidence>
<keyword evidence="5" id="KW-0482">Metalloprotease</keyword>
<accession>K1PI98</accession>
<dbReference type="PANTHER" id="PTHR11905">
    <property type="entry name" value="ADAM A DISINTEGRIN AND METALLOPROTEASE DOMAIN"/>
    <property type="match status" value="1"/>
</dbReference>
<dbReference type="PANTHER" id="PTHR11905:SF159">
    <property type="entry name" value="ADAM METALLOPROTEASE"/>
    <property type="match status" value="1"/>
</dbReference>
<gene>
    <name evidence="9" type="ORF">CGI_10016693</name>
</gene>
<dbReference type="GO" id="GO:0006509">
    <property type="term" value="P:membrane protein ectodomain proteolysis"/>
    <property type="evidence" value="ECO:0007669"/>
    <property type="project" value="TreeGrafter"/>
</dbReference>
<evidence type="ECO:0000256" key="8">
    <source>
        <dbReference type="PROSITE-ProRule" id="PRU00276"/>
    </source>
</evidence>
<dbReference type="Pfam" id="PF17771">
    <property type="entry name" value="ADAMTS_CR_2"/>
    <property type="match status" value="1"/>
</dbReference>
<dbReference type="HOGENOM" id="CLU_309554_0_0_1"/>
<dbReference type="Pfam" id="PF01421">
    <property type="entry name" value="Reprolysin"/>
    <property type="match status" value="1"/>
</dbReference>
<keyword evidence="4 8" id="KW-0862">Zinc</keyword>
<evidence type="ECO:0000256" key="3">
    <source>
        <dbReference type="ARBA" id="ARBA00022801"/>
    </source>
</evidence>
<keyword evidence="3" id="KW-0378">Hydrolase</keyword>
<dbReference type="GO" id="GO:0004222">
    <property type="term" value="F:metalloendopeptidase activity"/>
    <property type="evidence" value="ECO:0007669"/>
    <property type="project" value="InterPro"/>
</dbReference>
<dbReference type="InterPro" id="IPR001590">
    <property type="entry name" value="Peptidase_M12B"/>
</dbReference>
<evidence type="ECO:0000256" key="4">
    <source>
        <dbReference type="ARBA" id="ARBA00022833"/>
    </source>
</evidence>
<comment type="caution">
    <text evidence="8">Lacks conserved residue(s) required for the propagation of feature annotation.</text>
</comment>
<evidence type="ECO:0000313" key="9">
    <source>
        <dbReference type="EMBL" id="EKC23717.1"/>
    </source>
</evidence>
<evidence type="ECO:0000256" key="6">
    <source>
        <dbReference type="ARBA" id="ARBA00023157"/>
    </source>
</evidence>
<dbReference type="EMBL" id="JH816758">
    <property type="protein sequence ID" value="EKC23717.1"/>
    <property type="molecule type" value="Genomic_DNA"/>
</dbReference>
<keyword evidence="6" id="KW-1015">Disulfide bond</keyword>
<evidence type="ECO:0000256" key="7">
    <source>
        <dbReference type="ARBA" id="ARBA00023180"/>
    </source>
</evidence>
<dbReference type="Gene3D" id="3.40.390.10">
    <property type="entry name" value="Collagenase (Catalytic Domain)"/>
    <property type="match status" value="2"/>
</dbReference>
<name>K1PI98_MAGGI</name>
<organism evidence="9">
    <name type="scientific">Magallana gigas</name>
    <name type="common">Pacific oyster</name>
    <name type="synonym">Crassostrea gigas</name>
    <dbReference type="NCBI Taxonomy" id="29159"/>
    <lineage>
        <taxon>Eukaryota</taxon>
        <taxon>Metazoa</taxon>
        <taxon>Spiralia</taxon>
        <taxon>Lophotrochozoa</taxon>
        <taxon>Mollusca</taxon>
        <taxon>Bivalvia</taxon>
        <taxon>Autobranchia</taxon>
        <taxon>Pteriomorphia</taxon>
        <taxon>Ostreida</taxon>
        <taxon>Ostreoidea</taxon>
        <taxon>Ostreidae</taxon>
        <taxon>Magallana</taxon>
    </lineage>
</organism>
<dbReference type="GO" id="GO:0046872">
    <property type="term" value="F:metal ion binding"/>
    <property type="evidence" value="ECO:0007669"/>
    <property type="project" value="UniProtKB-KW"/>
</dbReference>
<feature type="binding site" evidence="8">
    <location>
        <position position="618"/>
    </location>
    <ligand>
        <name>Zn(2+)</name>
        <dbReference type="ChEBI" id="CHEBI:29105"/>
        <note>catalytic</note>
    </ligand>
</feature>
<keyword evidence="1" id="KW-0645">Protease</keyword>
<evidence type="ECO:0000256" key="1">
    <source>
        <dbReference type="ARBA" id="ARBA00022670"/>
    </source>
</evidence>